<reference evidence="1" key="1">
    <citation type="journal article" date="2015" name="Nature">
        <title>Complex archaea that bridge the gap between prokaryotes and eukaryotes.</title>
        <authorList>
            <person name="Spang A."/>
            <person name="Saw J.H."/>
            <person name="Jorgensen S.L."/>
            <person name="Zaremba-Niedzwiedzka K."/>
            <person name="Martijn J."/>
            <person name="Lind A.E."/>
            <person name="van Eijk R."/>
            <person name="Schleper C."/>
            <person name="Guy L."/>
            <person name="Ettema T.J."/>
        </authorList>
    </citation>
    <scope>NUCLEOTIDE SEQUENCE</scope>
</reference>
<name>A0A0F9Q2N8_9ZZZZ</name>
<evidence type="ECO:0000313" key="1">
    <source>
        <dbReference type="EMBL" id="KKN07521.1"/>
    </source>
</evidence>
<organism evidence="1">
    <name type="scientific">marine sediment metagenome</name>
    <dbReference type="NCBI Taxonomy" id="412755"/>
    <lineage>
        <taxon>unclassified sequences</taxon>
        <taxon>metagenomes</taxon>
        <taxon>ecological metagenomes</taxon>
    </lineage>
</organism>
<protein>
    <submittedName>
        <fullName evidence="1">Uncharacterized protein</fullName>
    </submittedName>
</protein>
<dbReference type="AlphaFoldDB" id="A0A0F9Q2N8"/>
<dbReference type="EMBL" id="LAZR01004561">
    <property type="protein sequence ID" value="KKN07521.1"/>
    <property type="molecule type" value="Genomic_DNA"/>
</dbReference>
<proteinExistence type="predicted"/>
<sequence>MNKKLIFILLILLLVPSANALCIPFIQDCSQDIIIIRRGSNEDVNYTWIDTMEFAFEQPAKNVDVEIIGAELIISSSSNISSGSPINISTGISKIQLTVLSGADTTGDITINAVKHDRDTGAKTEPFSETLALDGVGDMNMTVEWIGNKTASDDINLTTTNFNGALKLTQWSFYQNLQEDFNIIRVSVTIETADTASAKSFDFNFFKVGGDGDIITLVEFNDIDFAPNGIARNRIYRLDRNCVSSDCLIDGRIDGIHVAFDQSNIETVEVIITYEFTRQLQVSGVAGNNVTRLIAGSNITLSPNTGLGDVTINSTGGGGGDYGDSNVNVIIANRMPLTDANINFDLNDAFHDGSIIDMSEGEFLNIDAVRSGSETTQLMDIDVADSSSGNSNHIDFTAVSSGTGNQTLLTLNHTSSNDGDPQALYAVATSSGLGDAWAGQFEASATGGGDATGILAGAYDNAGGSDANLYGAYFYVNKERAGSIGRALFLESGGAQAVDFGIQLAGTFTTGIDFNTGTITSQFRDATGAYNLADLNTNAETKCDGNVFFSGDGECVAIGGGGSGDVTASANLADNNVVRGDGGAKGVQTSGIAIDDSDNVSGMGTLSSGAITSGDITILDATPILVFKDSDSLGAASVGFIEWRDSGGGRAGFLGNNTSGDDGFLWKNEQGGNIGIQTTGAGELQIFANIDAQDNNITTTGTGTFEDLNVVGDILGNNLTIVGGTAVGDGLTWKDSSGEIVPALAIFKDGALLLSAEGGNTRTELRFQEPVLTGENYVGFRAPSSIATNLVFDLPAADGATGEALLTAGSTNLFFSDLTGIAGYVADEHIDWTNATDNFLTTGTINGGDATIDGNVTINDSNLNINGLTYSWPSVRGTDGQVLTENGDGGLAWETAAGGGNDKVGIDSGATPGFLGAAFSDGVLRTDSSLDYVDGGDFVTLSLDSTLKSNYDAAFAHVSANGSSHTFIDQSVISGSSPTFDGTNITGVASIDVVDESADTTTFPLFANSTTGAIAPKTGTNLTFNSSSGLLGSTSYTATGTVTGEQLTSTDDITAGDNFLASNGTATAGNVPYSFTGDTDTGMFRSASNVLNFSTGGIERMEIVAGLIRFFEPVDIDDDLTVDGELAGTKHSFLLSRDASFTVIAGMGGTQFVKAGEVIMTNARGIVMPRAGSIVGISVMYDVTASSGALTLNAMVNGTNVWSNALSATVAANKVDSFTQARGTDTFSADNDLEVNFTGTDVTIDDVIITLEVYYDS</sequence>
<comment type="caution">
    <text evidence="1">The sequence shown here is derived from an EMBL/GenBank/DDBJ whole genome shotgun (WGS) entry which is preliminary data.</text>
</comment>
<gene>
    <name evidence="1" type="ORF">LCGC14_1066130</name>
</gene>
<accession>A0A0F9Q2N8</accession>